<evidence type="ECO:0000256" key="4">
    <source>
        <dbReference type="PIRSR" id="PIRSR037599-1"/>
    </source>
</evidence>
<protein>
    <submittedName>
        <fullName evidence="9">GDP-mannose mannosyl hydrolase</fullName>
        <ecNumber evidence="9">3.6.1.-</ecNumber>
    </submittedName>
</protein>
<sequence length="155" mass="17754">MFLDKETFSLVVRSTPLVSIDLVIENAQGQTLLGLRNNRPAQGFWFVPGGRVLKGESLKDAFLRLCQDEVGLEVNIEDAVPLGSYEHFYDDSVFGESITTHYVVLAYKIKTEQMLTTLPKLQHSDYAWFTNREILEGESVHKHTKWYFTSIPEKI</sequence>
<organism evidence="9">
    <name type="scientific">Vibrio parahaemolyticus</name>
    <dbReference type="NCBI Taxonomy" id="670"/>
    <lineage>
        <taxon>Bacteria</taxon>
        <taxon>Pseudomonadati</taxon>
        <taxon>Pseudomonadota</taxon>
        <taxon>Gammaproteobacteria</taxon>
        <taxon>Vibrionales</taxon>
        <taxon>Vibrionaceae</taxon>
        <taxon>Vibrio</taxon>
    </lineage>
</organism>
<dbReference type="EMBL" id="MT898268">
    <property type="protein sequence ID" value="QOS24429.1"/>
    <property type="molecule type" value="Genomic_DNA"/>
</dbReference>
<evidence type="ECO:0000313" key="9">
    <source>
        <dbReference type="EMBL" id="QOS17820.1"/>
    </source>
</evidence>
<dbReference type="GO" id="GO:0008727">
    <property type="term" value="F:GDP-mannose mannosyl hydrolase activity"/>
    <property type="evidence" value="ECO:0007669"/>
    <property type="project" value="InterPro"/>
</dbReference>
<comment type="cofactor">
    <cofactor evidence="6">
        <name>Mg(2+)</name>
        <dbReference type="ChEBI" id="CHEBI:18420"/>
    </cofactor>
    <text evidence="6">Binds 1 Mg(2+) ion per subunit.</text>
</comment>
<dbReference type="GO" id="GO:0046872">
    <property type="term" value="F:metal ion binding"/>
    <property type="evidence" value="ECO:0007669"/>
    <property type="project" value="UniProtKB-KW"/>
</dbReference>
<dbReference type="EC" id="3.6.1.-" evidence="9"/>
<evidence type="ECO:0000313" key="10">
    <source>
        <dbReference type="EMBL" id="QOS24429.1"/>
    </source>
</evidence>
<evidence type="ECO:0000256" key="5">
    <source>
        <dbReference type="PIRSR" id="PIRSR037599-2"/>
    </source>
</evidence>
<keyword evidence="2 9" id="KW-0378">Hydrolase</keyword>
<evidence type="ECO:0000256" key="2">
    <source>
        <dbReference type="ARBA" id="ARBA00022801"/>
    </source>
</evidence>
<dbReference type="InterPro" id="IPR033715">
    <property type="entry name" value="GDPMH"/>
</dbReference>
<keyword evidence="3 6" id="KW-0460">Magnesium</keyword>
<dbReference type="Pfam" id="PF00293">
    <property type="entry name" value="NUDIX"/>
    <property type="match status" value="1"/>
</dbReference>
<dbReference type="PANTHER" id="PTHR43046:SF12">
    <property type="entry name" value="GDP-MANNOSE MANNOSYL HYDROLASE"/>
    <property type="match status" value="1"/>
</dbReference>
<dbReference type="PROSITE" id="PS51462">
    <property type="entry name" value="NUDIX"/>
    <property type="match status" value="1"/>
</dbReference>
<evidence type="ECO:0000259" key="8">
    <source>
        <dbReference type="PROSITE" id="PS51462"/>
    </source>
</evidence>
<dbReference type="AlphaFoldDB" id="A0A7M1VRI8"/>
<feature type="site" description="Critical for catalysis" evidence="4">
    <location>
        <position position="123"/>
    </location>
</feature>
<feature type="binding site" evidence="5">
    <location>
        <position position="36"/>
    </location>
    <ligand>
        <name>substrate</name>
    </ligand>
</feature>
<evidence type="ECO:0000256" key="7">
    <source>
        <dbReference type="PIRSR" id="PIRSR037599-4"/>
    </source>
</evidence>
<dbReference type="CDD" id="cd03430">
    <property type="entry name" value="NUDIX_GDPMH_NudD"/>
    <property type="match status" value="1"/>
</dbReference>
<dbReference type="PIRSF" id="PIRSF037599">
    <property type="entry name" value="GDPMH"/>
    <property type="match status" value="1"/>
</dbReference>
<evidence type="ECO:0000256" key="1">
    <source>
        <dbReference type="ARBA" id="ARBA00022723"/>
    </source>
</evidence>
<evidence type="ECO:0000256" key="3">
    <source>
        <dbReference type="ARBA" id="ARBA00022842"/>
    </source>
</evidence>
<keyword evidence="1 6" id="KW-0479">Metal-binding</keyword>
<evidence type="ECO:0000256" key="6">
    <source>
        <dbReference type="PIRSR" id="PIRSR037599-3"/>
    </source>
</evidence>
<dbReference type="InterPro" id="IPR015797">
    <property type="entry name" value="NUDIX_hydrolase-like_dom_sf"/>
</dbReference>
<dbReference type="InterPro" id="IPR000086">
    <property type="entry name" value="NUDIX_hydrolase_dom"/>
</dbReference>
<gene>
    <name evidence="9" type="primary">gmm</name>
    <name evidence="9" type="ORF">VP46_00051</name>
    <name evidence="10" type="ORF">VP47_00051</name>
</gene>
<feature type="binding site" evidence="6">
    <location>
        <position position="49"/>
    </location>
    <ligand>
        <name>Mg(2+)</name>
        <dbReference type="ChEBI" id="CHEBI:18420"/>
    </ligand>
</feature>
<dbReference type="EMBL" id="MT898088">
    <property type="protein sequence ID" value="QOS17820.1"/>
    <property type="molecule type" value="Genomic_DNA"/>
</dbReference>
<feature type="short sequence motif" description="Nudix box" evidence="7">
    <location>
        <begin position="50"/>
        <end position="71"/>
    </location>
</feature>
<dbReference type="SUPFAM" id="SSF55811">
    <property type="entry name" value="Nudix"/>
    <property type="match status" value="1"/>
</dbReference>
<feature type="binding site" evidence="5">
    <location>
        <begin position="2"/>
        <end position="3"/>
    </location>
    <ligand>
        <name>substrate</name>
    </ligand>
</feature>
<feature type="binding site" evidence="6">
    <location>
        <position position="122"/>
    </location>
    <ligand>
        <name>Mg(2+)</name>
        <dbReference type="ChEBI" id="CHEBI:18420"/>
    </ligand>
</feature>
<feature type="binding site" evidence="6">
    <location>
        <position position="69"/>
    </location>
    <ligand>
        <name>Mg(2+)</name>
        <dbReference type="ChEBI" id="CHEBI:18420"/>
    </ligand>
</feature>
<dbReference type="Gene3D" id="3.90.79.10">
    <property type="entry name" value="Nucleoside Triphosphate Pyrophosphohydrolase"/>
    <property type="match status" value="1"/>
</dbReference>
<dbReference type="PANTHER" id="PTHR43046">
    <property type="entry name" value="GDP-MANNOSE MANNOSYL HYDROLASE"/>
    <property type="match status" value="1"/>
</dbReference>
<accession>A0A7M1VRI8</accession>
<dbReference type="NCBIfam" id="NF011963">
    <property type="entry name" value="PRK15434.1"/>
    <property type="match status" value="1"/>
</dbReference>
<name>A0A7M1VRI8_VIBPH</name>
<feature type="domain" description="Nudix hydrolase" evidence="8">
    <location>
        <begin position="13"/>
        <end position="153"/>
    </location>
</feature>
<proteinExistence type="predicted"/>
<feature type="binding site" evidence="5">
    <location>
        <position position="8"/>
    </location>
    <ligand>
        <name>substrate</name>
    </ligand>
</feature>
<reference evidence="9" key="1">
    <citation type="submission" date="2020-08" db="EMBL/GenBank/DDBJ databases">
        <title>Genetic structure, function and evolution of capsule biosynthesis loci in Vibrio parahaemolyticus.</title>
        <authorList>
            <person name="Li L."/>
            <person name="Bian S."/>
        </authorList>
    </citation>
    <scope>NUCLEOTIDE SEQUENCE</scope>
    <source>
        <strain evidence="9">VP46</strain>
        <strain evidence="10">VP47</strain>
    </source>
</reference>